<gene>
    <name evidence="1" type="ORF">AVDCRST_MAG96-3359</name>
</gene>
<feature type="non-terminal residue" evidence="1">
    <location>
        <position position="29"/>
    </location>
</feature>
<name>A0A6J4TQI2_9BACT</name>
<protein>
    <submittedName>
        <fullName evidence="1">Uncharacterized protein</fullName>
    </submittedName>
</protein>
<dbReference type="EMBL" id="CADCVN010001315">
    <property type="protein sequence ID" value="CAA9527965.1"/>
    <property type="molecule type" value="Genomic_DNA"/>
</dbReference>
<evidence type="ECO:0000313" key="1">
    <source>
        <dbReference type="EMBL" id="CAA9527965.1"/>
    </source>
</evidence>
<organism evidence="1">
    <name type="scientific">uncultured Segetibacter sp</name>
    <dbReference type="NCBI Taxonomy" id="481133"/>
    <lineage>
        <taxon>Bacteria</taxon>
        <taxon>Pseudomonadati</taxon>
        <taxon>Bacteroidota</taxon>
        <taxon>Chitinophagia</taxon>
        <taxon>Chitinophagales</taxon>
        <taxon>Chitinophagaceae</taxon>
        <taxon>Segetibacter</taxon>
        <taxon>environmental samples</taxon>
    </lineage>
</organism>
<accession>A0A6J4TQI2</accession>
<reference evidence="1" key="1">
    <citation type="submission" date="2020-02" db="EMBL/GenBank/DDBJ databases">
        <authorList>
            <person name="Meier V. D."/>
        </authorList>
    </citation>
    <scope>NUCLEOTIDE SEQUENCE</scope>
    <source>
        <strain evidence="1">AVDCRST_MAG96</strain>
    </source>
</reference>
<sequence length="29" mass="3287">MPLNIYTAILNAKSSTKRKHQEKDDGITL</sequence>
<dbReference type="AlphaFoldDB" id="A0A6J4TQI2"/>
<proteinExistence type="predicted"/>